<feature type="compositionally biased region" description="Gly residues" evidence="1">
    <location>
        <begin position="437"/>
        <end position="454"/>
    </location>
</feature>
<proteinExistence type="predicted"/>
<feature type="region of interest" description="Disordered" evidence="1">
    <location>
        <begin position="437"/>
        <end position="469"/>
    </location>
</feature>
<evidence type="ECO:0000256" key="2">
    <source>
        <dbReference type="SAM" id="Phobius"/>
    </source>
</evidence>
<keyword evidence="2" id="KW-1133">Transmembrane helix</keyword>
<keyword evidence="2" id="KW-0812">Transmembrane</keyword>
<evidence type="ECO:0008006" key="5">
    <source>
        <dbReference type="Google" id="ProtNLM"/>
    </source>
</evidence>
<keyword evidence="4" id="KW-1185">Reference proteome</keyword>
<keyword evidence="2" id="KW-0472">Membrane</keyword>
<feature type="region of interest" description="Disordered" evidence="1">
    <location>
        <begin position="174"/>
        <end position="201"/>
    </location>
</feature>
<protein>
    <recommendedName>
        <fullName evidence="5">Chromosome partition protein Smc</fullName>
    </recommendedName>
</protein>
<feature type="transmembrane region" description="Helical" evidence="2">
    <location>
        <begin position="24"/>
        <end position="46"/>
    </location>
</feature>
<organism evidence="3 4">
    <name type="scientific">Stratiformator vulcanicus</name>
    <dbReference type="NCBI Taxonomy" id="2527980"/>
    <lineage>
        <taxon>Bacteria</taxon>
        <taxon>Pseudomonadati</taxon>
        <taxon>Planctomycetota</taxon>
        <taxon>Planctomycetia</taxon>
        <taxon>Planctomycetales</taxon>
        <taxon>Planctomycetaceae</taxon>
        <taxon>Stratiformator</taxon>
    </lineage>
</organism>
<sequence>MGTNSTRVIATARRRIAVARFGRLYVNALLGCFGIALCCIPLLWWYPKQTEAILIGALIAPPIVAAMIAGLFFRRPTAPDGARVVDRAAGTKDLFLSLTELERANAGFGPLVVASAEQASANANVVKALPFDPRRGLVKGVTAALIVVGATLLAPMWDPFGKITQAKAAEEKKEELAQRREAQTSRLEELKREAPEAENSQQIERLTKELSNFFRKTDPTQVKKNARQLAMQQKKFSDEWRARAEKKLAEKMRREQGTQKIGRGQQDEMLRKMSDELKKGKTESLQKELSEMKKELERLTRDKDSMDPVEKEQTLQKLRRRMERMEQLARESGAQQVADMMKKASEQLSAQAEQGMNSEELAALAEEMELSGMEFESLAQSIRDLESLEESLKAMQMAKKLNSAEKLDGGSCEGCSSMADYAKRYAEMLAKMGKGNGNGGDGDGMGGRGQGRGGIAAEDDSVETDYTPENSKSALLAGKLLLSLKTKGEGRENAAVVNYDEQIEAVRDGVSEAILKEQVPPGYHDDIRKYFDTLSVPTGANTDVGYE</sequence>
<feature type="transmembrane region" description="Helical" evidence="2">
    <location>
        <begin position="137"/>
        <end position="157"/>
    </location>
</feature>
<dbReference type="AlphaFoldDB" id="A0A517R0F5"/>
<feature type="transmembrane region" description="Helical" evidence="2">
    <location>
        <begin position="52"/>
        <end position="73"/>
    </location>
</feature>
<dbReference type="RefSeq" id="WP_145363468.1">
    <property type="nucleotide sequence ID" value="NZ_CP036268.1"/>
</dbReference>
<evidence type="ECO:0000313" key="3">
    <source>
        <dbReference type="EMBL" id="QDT37348.1"/>
    </source>
</evidence>
<accession>A0A517R0F5</accession>
<feature type="compositionally biased region" description="Basic and acidic residues" evidence="1">
    <location>
        <begin position="297"/>
        <end position="314"/>
    </location>
</feature>
<reference evidence="3 4" key="1">
    <citation type="submission" date="2019-02" db="EMBL/GenBank/DDBJ databases">
        <title>Deep-cultivation of Planctomycetes and their phenomic and genomic characterization uncovers novel biology.</title>
        <authorList>
            <person name="Wiegand S."/>
            <person name="Jogler M."/>
            <person name="Boedeker C."/>
            <person name="Pinto D."/>
            <person name="Vollmers J."/>
            <person name="Rivas-Marin E."/>
            <person name="Kohn T."/>
            <person name="Peeters S.H."/>
            <person name="Heuer A."/>
            <person name="Rast P."/>
            <person name="Oberbeckmann S."/>
            <person name="Bunk B."/>
            <person name="Jeske O."/>
            <person name="Meyerdierks A."/>
            <person name="Storesund J.E."/>
            <person name="Kallscheuer N."/>
            <person name="Luecker S."/>
            <person name="Lage O.M."/>
            <person name="Pohl T."/>
            <person name="Merkel B.J."/>
            <person name="Hornburger P."/>
            <person name="Mueller R.-W."/>
            <person name="Bruemmer F."/>
            <person name="Labrenz M."/>
            <person name="Spormann A.M."/>
            <person name="Op den Camp H."/>
            <person name="Overmann J."/>
            <person name="Amann R."/>
            <person name="Jetten M.S.M."/>
            <person name="Mascher T."/>
            <person name="Medema M.H."/>
            <person name="Devos D.P."/>
            <person name="Kaster A.-K."/>
            <person name="Ovreas L."/>
            <person name="Rohde M."/>
            <person name="Galperin M.Y."/>
            <person name="Jogler C."/>
        </authorList>
    </citation>
    <scope>NUCLEOTIDE SEQUENCE [LARGE SCALE GENOMIC DNA]</scope>
    <source>
        <strain evidence="3 4">Pan189</strain>
    </source>
</reference>
<feature type="compositionally biased region" description="Basic and acidic residues" evidence="1">
    <location>
        <begin position="174"/>
        <end position="195"/>
    </location>
</feature>
<evidence type="ECO:0000313" key="4">
    <source>
        <dbReference type="Proteomes" id="UP000317318"/>
    </source>
</evidence>
<evidence type="ECO:0000256" key="1">
    <source>
        <dbReference type="SAM" id="MobiDB-lite"/>
    </source>
</evidence>
<dbReference type="KEGG" id="svp:Pan189_17210"/>
<dbReference type="EMBL" id="CP036268">
    <property type="protein sequence ID" value="QDT37348.1"/>
    <property type="molecule type" value="Genomic_DNA"/>
</dbReference>
<name>A0A517R0F5_9PLAN</name>
<feature type="region of interest" description="Disordered" evidence="1">
    <location>
        <begin position="297"/>
        <end position="316"/>
    </location>
</feature>
<gene>
    <name evidence="3" type="ORF">Pan189_17210</name>
</gene>
<dbReference type="OrthoDB" id="209191at2"/>
<dbReference type="Proteomes" id="UP000317318">
    <property type="component" value="Chromosome"/>
</dbReference>